<evidence type="ECO:0000256" key="1">
    <source>
        <dbReference type="SAM" id="Phobius"/>
    </source>
</evidence>
<proteinExistence type="predicted"/>
<gene>
    <name evidence="2" type="primary">rps2</name>
</gene>
<keyword evidence="1" id="KW-0812">Transmembrane</keyword>
<dbReference type="EMBL" id="KX524144">
    <property type="protein sequence ID" value="ASY95726.1"/>
    <property type="molecule type" value="Genomic_DNA"/>
</dbReference>
<organism evidence="2">
    <name type="scientific">Stylonychia lemnae</name>
    <name type="common">Ciliate</name>
    <dbReference type="NCBI Taxonomy" id="5949"/>
    <lineage>
        <taxon>Eukaryota</taxon>
        <taxon>Sar</taxon>
        <taxon>Alveolata</taxon>
        <taxon>Ciliophora</taxon>
        <taxon>Intramacronucleata</taxon>
        <taxon>Spirotrichea</taxon>
        <taxon>Stichotrichia</taxon>
        <taxon>Sporadotrichida</taxon>
        <taxon>Oxytrichidae</taxon>
        <taxon>Stylonychinae</taxon>
        <taxon>Stylonychia</taxon>
    </lineage>
</organism>
<dbReference type="AlphaFoldDB" id="A0A3Q8BMS1"/>
<reference evidence="2" key="1">
    <citation type="submission" date="2016-07" db="EMBL/GenBank/DDBJ databases">
        <title>Mitochondrial genome evolution in stichotrich ciliates.</title>
        <authorList>
            <person name="Chen X."/>
            <person name="Landweber L."/>
        </authorList>
    </citation>
    <scope>NUCLEOTIDE SEQUENCE</scope>
</reference>
<name>A0A3Q8BMS1_STYLE</name>
<sequence>MFNTWMIKSNNNDIIIPFFFNFVFLTSLINRNTNFFLLKKIFAFLNINTNRKIRQIANASVISKFAQNLRKLDSMSFITTPETLHSEMKNKDLDYENSSFKLVAAQDNILFFRFINFFFSLNFSYYSHVFKNSKFSRFFFYYNKGGRLKIINSRKLINRWLNSIDLLYNLNYFYLKPLVMSIPFFRKECLSFNWYFSKWEFSFWKLAFPFFVRRTNAYHRKVGYFYALLKEDVSAFFIVTDCIYHFKNLYYLRKNHFFTIGFVNLAGNPWVVNYPVINMIESLTNQAFFFKILSYTTKLASYHRFLFFKKLWTIRFF</sequence>
<keyword evidence="1" id="KW-1133">Transmembrane helix</keyword>
<feature type="transmembrane region" description="Helical" evidence="1">
    <location>
        <begin position="14"/>
        <end position="30"/>
    </location>
</feature>
<keyword evidence="2" id="KW-0689">Ribosomal protein</keyword>
<keyword evidence="1" id="KW-0472">Membrane</keyword>
<dbReference type="GO" id="GO:0005840">
    <property type="term" value="C:ribosome"/>
    <property type="evidence" value="ECO:0007669"/>
    <property type="project" value="UniProtKB-KW"/>
</dbReference>
<keyword evidence="2" id="KW-0687">Ribonucleoprotein</keyword>
<feature type="transmembrane region" description="Helical" evidence="1">
    <location>
        <begin position="110"/>
        <end position="127"/>
    </location>
</feature>
<evidence type="ECO:0000313" key="2">
    <source>
        <dbReference type="EMBL" id="ASY95726.1"/>
    </source>
</evidence>
<geneLocation type="mitochondrion" evidence="2"/>
<keyword evidence="2" id="KW-0496">Mitochondrion</keyword>
<protein>
    <submittedName>
        <fullName evidence="2">Ribosomal protein S2</fullName>
    </submittedName>
</protein>
<accession>A0A3Q8BMS1</accession>